<evidence type="ECO:0000313" key="2">
    <source>
        <dbReference type="Proteomes" id="UP001147746"/>
    </source>
</evidence>
<dbReference type="EMBL" id="JAPZBO010000003">
    <property type="protein sequence ID" value="KAJ5320715.1"/>
    <property type="molecule type" value="Genomic_DNA"/>
</dbReference>
<gene>
    <name evidence="1" type="ORF">N7476_003717</name>
</gene>
<sequence length="103" mass="11468">MEAFRALPGYFIRQAEELCSALLLNIRPHIDFNGTQDSLVDNRPDQSIIRNPANQLKDRYLLLAEQAASRPDLGLMQGGSGSQILYISILSNTSNFWSISRGS</sequence>
<dbReference type="AlphaFoldDB" id="A0A9W9PZD2"/>
<comment type="caution">
    <text evidence="1">The sequence shown here is derived from an EMBL/GenBank/DDBJ whole genome shotgun (WGS) entry which is preliminary data.</text>
</comment>
<reference evidence="1" key="2">
    <citation type="journal article" date="2023" name="IMA Fungus">
        <title>Comparative genomic study of the Penicillium genus elucidates a diverse pangenome and 15 lateral gene transfer events.</title>
        <authorList>
            <person name="Petersen C."/>
            <person name="Sorensen T."/>
            <person name="Nielsen M.R."/>
            <person name="Sondergaard T.E."/>
            <person name="Sorensen J.L."/>
            <person name="Fitzpatrick D.A."/>
            <person name="Frisvad J.C."/>
            <person name="Nielsen K.L."/>
        </authorList>
    </citation>
    <scope>NUCLEOTIDE SEQUENCE</scope>
    <source>
        <strain evidence="1">IBT 21472</strain>
    </source>
</reference>
<keyword evidence="2" id="KW-1185">Reference proteome</keyword>
<protein>
    <submittedName>
        <fullName evidence="1">Uncharacterized protein</fullName>
    </submittedName>
</protein>
<proteinExistence type="predicted"/>
<evidence type="ECO:0000313" key="1">
    <source>
        <dbReference type="EMBL" id="KAJ5320715.1"/>
    </source>
</evidence>
<name>A0A9W9PZD2_9EURO</name>
<reference evidence="1" key="1">
    <citation type="submission" date="2022-12" db="EMBL/GenBank/DDBJ databases">
        <authorList>
            <person name="Petersen C."/>
        </authorList>
    </citation>
    <scope>NUCLEOTIDE SEQUENCE</scope>
    <source>
        <strain evidence="1">IBT 21472</strain>
    </source>
</reference>
<accession>A0A9W9PZD2</accession>
<organism evidence="1 2">
    <name type="scientific">Penicillium atrosanguineum</name>
    <dbReference type="NCBI Taxonomy" id="1132637"/>
    <lineage>
        <taxon>Eukaryota</taxon>
        <taxon>Fungi</taxon>
        <taxon>Dikarya</taxon>
        <taxon>Ascomycota</taxon>
        <taxon>Pezizomycotina</taxon>
        <taxon>Eurotiomycetes</taxon>
        <taxon>Eurotiomycetidae</taxon>
        <taxon>Eurotiales</taxon>
        <taxon>Aspergillaceae</taxon>
        <taxon>Penicillium</taxon>
    </lineage>
</organism>
<dbReference type="Proteomes" id="UP001147746">
    <property type="component" value="Unassembled WGS sequence"/>
</dbReference>